<gene>
    <name evidence="1" type="ORF">BS47DRAFT_1393102</name>
</gene>
<name>A0A9P6AXV2_9AGAM</name>
<evidence type="ECO:0000313" key="1">
    <source>
        <dbReference type="EMBL" id="KAF9513707.1"/>
    </source>
</evidence>
<protein>
    <submittedName>
        <fullName evidence="1">Uncharacterized protein</fullName>
    </submittedName>
</protein>
<dbReference type="Proteomes" id="UP000886523">
    <property type="component" value="Unassembled WGS sequence"/>
</dbReference>
<organism evidence="1 2">
    <name type="scientific">Hydnum rufescens UP504</name>
    <dbReference type="NCBI Taxonomy" id="1448309"/>
    <lineage>
        <taxon>Eukaryota</taxon>
        <taxon>Fungi</taxon>
        <taxon>Dikarya</taxon>
        <taxon>Basidiomycota</taxon>
        <taxon>Agaricomycotina</taxon>
        <taxon>Agaricomycetes</taxon>
        <taxon>Cantharellales</taxon>
        <taxon>Hydnaceae</taxon>
        <taxon>Hydnum</taxon>
    </lineage>
</organism>
<dbReference type="EMBL" id="MU128969">
    <property type="protein sequence ID" value="KAF9513707.1"/>
    <property type="molecule type" value="Genomic_DNA"/>
</dbReference>
<reference evidence="1" key="1">
    <citation type="journal article" date="2020" name="Nat. Commun.">
        <title>Large-scale genome sequencing of mycorrhizal fungi provides insights into the early evolution of symbiotic traits.</title>
        <authorList>
            <person name="Miyauchi S."/>
            <person name="Kiss E."/>
            <person name="Kuo A."/>
            <person name="Drula E."/>
            <person name="Kohler A."/>
            <person name="Sanchez-Garcia M."/>
            <person name="Morin E."/>
            <person name="Andreopoulos B."/>
            <person name="Barry K.W."/>
            <person name="Bonito G."/>
            <person name="Buee M."/>
            <person name="Carver A."/>
            <person name="Chen C."/>
            <person name="Cichocki N."/>
            <person name="Clum A."/>
            <person name="Culley D."/>
            <person name="Crous P.W."/>
            <person name="Fauchery L."/>
            <person name="Girlanda M."/>
            <person name="Hayes R.D."/>
            <person name="Keri Z."/>
            <person name="LaButti K."/>
            <person name="Lipzen A."/>
            <person name="Lombard V."/>
            <person name="Magnuson J."/>
            <person name="Maillard F."/>
            <person name="Murat C."/>
            <person name="Nolan M."/>
            <person name="Ohm R.A."/>
            <person name="Pangilinan J."/>
            <person name="Pereira M.F."/>
            <person name="Perotto S."/>
            <person name="Peter M."/>
            <person name="Pfister S."/>
            <person name="Riley R."/>
            <person name="Sitrit Y."/>
            <person name="Stielow J.B."/>
            <person name="Szollosi G."/>
            <person name="Zifcakova L."/>
            <person name="Stursova M."/>
            <person name="Spatafora J.W."/>
            <person name="Tedersoo L."/>
            <person name="Vaario L.M."/>
            <person name="Yamada A."/>
            <person name="Yan M."/>
            <person name="Wang P."/>
            <person name="Xu J."/>
            <person name="Bruns T."/>
            <person name="Baldrian P."/>
            <person name="Vilgalys R."/>
            <person name="Dunand C."/>
            <person name="Henrissat B."/>
            <person name="Grigoriev I.V."/>
            <person name="Hibbett D."/>
            <person name="Nagy L.G."/>
            <person name="Martin F.M."/>
        </authorList>
    </citation>
    <scope>NUCLEOTIDE SEQUENCE</scope>
    <source>
        <strain evidence="1">UP504</strain>
    </source>
</reference>
<accession>A0A9P6AXV2</accession>
<proteinExistence type="predicted"/>
<comment type="caution">
    <text evidence="1">The sequence shown here is derived from an EMBL/GenBank/DDBJ whole genome shotgun (WGS) entry which is preliminary data.</text>
</comment>
<keyword evidence="2" id="KW-1185">Reference proteome</keyword>
<evidence type="ECO:0000313" key="2">
    <source>
        <dbReference type="Proteomes" id="UP000886523"/>
    </source>
</evidence>
<sequence>MAANLGPPVFLTSLLFQESLNPAPRTQSSGSSMCPPAVPNELLYTVQERALHLGMSCTFPLHMSFGVFGPNGHILRIGLLRGLPIFPASPLTLNRHTFSSNDTQRPYYLRGDSFGRDTDELDATW</sequence>
<dbReference type="AlphaFoldDB" id="A0A9P6AXV2"/>